<dbReference type="PANTHER" id="PTHR33376">
    <property type="match status" value="1"/>
</dbReference>
<dbReference type="PIRSF" id="PIRSF006470">
    <property type="entry name" value="DctB"/>
    <property type="match status" value="1"/>
</dbReference>
<dbReference type="InterPro" id="IPR018389">
    <property type="entry name" value="DctP_fam"/>
</dbReference>
<dbReference type="PANTHER" id="PTHR33376:SF2">
    <property type="entry name" value="DICARBOXYLATE-BINDING PERIPLASMIC PROTEIN"/>
    <property type="match status" value="1"/>
</dbReference>
<dbReference type="NCBIfam" id="TIGR00787">
    <property type="entry name" value="dctP"/>
    <property type="match status" value="1"/>
</dbReference>
<dbReference type="Pfam" id="PF03480">
    <property type="entry name" value="DctP"/>
    <property type="match status" value="1"/>
</dbReference>
<dbReference type="RefSeq" id="WP_222569603.1">
    <property type="nucleotide sequence ID" value="NZ_CP098827.1"/>
</dbReference>
<dbReference type="GO" id="GO:0055085">
    <property type="term" value="P:transmembrane transport"/>
    <property type="evidence" value="ECO:0007669"/>
    <property type="project" value="InterPro"/>
</dbReference>
<dbReference type="InterPro" id="IPR038404">
    <property type="entry name" value="TRAP_DctP_sf"/>
</dbReference>
<proteinExistence type="predicted"/>
<reference evidence="3" key="1">
    <citation type="submission" date="2022-06" db="EMBL/GenBank/DDBJ databases">
        <title>A novel DMS-producing enzyme.</title>
        <authorList>
            <person name="Zhang Y."/>
        </authorList>
    </citation>
    <scope>NUCLEOTIDE SEQUENCE</scope>
    <source>
        <strain evidence="3">RT37</strain>
    </source>
</reference>
<evidence type="ECO:0000256" key="2">
    <source>
        <dbReference type="SAM" id="SignalP"/>
    </source>
</evidence>
<dbReference type="EMBL" id="CP098827">
    <property type="protein sequence ID" value="XBO72986.1"/>
    <property type="molecule type" value="Genomic_DNA"/>
</dbReference>
<dbReference type="NCBIfam" id="NF037995">
    <property type="entry name" value="TRAP_S1"/>
    <property type="match status" value="1"/>
</dbReference>
<dbReference type="Gene3D" id="3.40.190.170">
    <property type="entry name" value="Bacterial extracellular solute-binding protein, family 7"/>
    <property type="match status" value="1"/>
</dbReference>
<keyword evidence="1 2" id="KW-0732">Signal</keyword>
<dbReference type="CDD" id="cd13671">
    <property type="entry name" value="PBP2_TRAP_SBP_like_3"/>
    <property type="match status" value="1"/>
</dbReference>
<dbReference type="GO" id="GO:0030246">
    <property type="term" value="F:carbohydrate binding"/>
    <property type="evidence" value="ECO:0007669"/>
    <property type="project" value="TreeGrafter"/>
</dbReference>
<feature type="chain" id="PRO_5043324758" evidence="2">
    <location>
        <begin position="32"/>
        <end position="335"/>
    </location>
</feature>
<protein>
    <submittedName>
        <fullName evidence="3">TRAP transporter substrate-binding protein</fullName>
    </submittedName>
</protein>
<dbReference type="AlphaFoldDB" id="A0AAU7KMP3"/>
<feature type="signal peptide" evidence="2">
    <location>
        <begin position="1"/>
        <end position="31"/>
    </location>
</feature>
<organism evidence="3">
    <name type="scientific">Halomonas sp. RT37</name>
    <dbReference type="NCBI Taxonomy" id="2950872"/>
    <lineage>
        <taxon>Bacteria</taxon>
        <taxon>Pseudomonadati</taxon>
        <taxon>Pseudomonadota</taxon>
        <taxon>Gammaproteobacteria</taxon>
        <taxon>Oceanospirillales</taxon>
        <taxon>Halomonadaceae</taxon>
        <taxon>Halomonas</taxon>
    </lineage>
</organism>
<evidence type="ECO:0000256" key="1">
    <source>
        <dbReference type="ARBA" id="ARBA00022729"/>
    </source>
</evidence>
<dbReference type="GO" id="GO:0030288">
    <property type="term" value="C:outer membrane-bounded periplasmic space"/>
    <property type="evidence" value="ECO:0007669"/>
    <property type="project" value="InterPro"/>
</dbReference>
<evidence type="ECO:0000313" key="3">
    <source>
        <dbReference type="EMBL" id="XBO72986.1"/>
    </source>
</evidence>
<accession>A0AAU7KMP3</accession>
<name>A0AAU7KMP3_9GAMM</name>
<sequence length="335" mass="36785">MNPAASRKLTRAIHLAGLAATTALLATPALAEQWRGWNIHPPEYPNSIALETFAKEVDERTEGRITPKVYHNAVLGDQPDAIEQTRNGALDFGNFNMGPMGPMVPAANVLSLPFIFESEERMYELMDGEIGERFAAAMEEQGLVALGWFGAGSRSLYNTDHPVETPKDVEGMKVRVMNNDLYVDMIDALGGNATPMAYGEVYQSLTTGVIDGAENNFPSYESSGHYEVAGYYSLTNHLVIPECLCMARSTWDELSEEDQAAVREAGQIATEQQRELWEERTAASRQTALDAGVEINEVPDKSEFQALMQPVYEGFLAENPDLASLVDDIRAAQAD</sequence>
<dbReference type="InterPro" id="IPR004682">
    <property type="entry name" value="TRAP_DctP"/>
</dbReference>
<gene>
    <name evidence="3" type="ORF">NFG58_09930</name>
</gene>